<feature type="transmembrane region" description="Helical" evidence="1">
    <location>
        <begin position="116"/>
        <end position="135"/>
    </location>
</feature>
<protein>
    <submittedName>
        <fullName evidence="2">Uncharacterized protein</fullName>
    </submittedName>
</protein>
<keyword evidence="3" id="KW-1185">Reference proteome</keyword>
<proteinExistence type="predicted"/>
<dbReference type="AlphaFoldDB" id="A0A6I3KRK7"/>
<evidence type="ECO:0000313" key="2">
    <source>
        <dbReference type="EMBL" id="MTD96277.1"/>
    </source>
</evidence>
<keyword evidence="1" id="KW-0812">Transmembrane</keyword>
<evidence type="ECO:0000313" key="3">
    <source>
        <dbReference type="Proteomes" id="UP000440694"/>
    </source>
</evidence>
<sequence length="179" mass="19017">MTNKDTQATDREALARLLEIHGADRTRWPARERLRFAGVISEDKTAAKLLAEAEALDRLLDQAPRASAAGIEALKERIVAAALRTHEPHLAVIAGGKKVAVLPQARLGRRSLVTRFVEWPAAAVLAASLVLGVMLGTTGTFETTMQEVAQVTGFGNGTSDGAQLALGDDALGQIDEDLL</sequence>
<evidence type="ECO:0000256" key="1">
    <source>
        <dbReference type="SAM" id="Phobius"/>
    </source>
</evidence>
<dbReference type="EMBL" id="WMBQ01000002">
    <property type="protein sequence ID" value="MTD96277.1"/>
    <property type="molecule type" value="Genomic_DNA"/>
</dbReference>
<accession>A0A6I3KRK7</accession>
<dbReference type="Proteomes" id="UP000440694">
    <property type="component" value="Unassembled WGS sequence"/>
</dbReference>
<comment type="caution">
    <text evidence="2">The sequence shown here is derived from an EMBL/GenBank/DDBJ whole genome shotgun (WGS) entry which is preliminary data.</text>
</comment>
<organism evidence="2 3">
    <name type="scientific">Hyphomicrobium album</name>
    <dbReference type="NCBI Taxonomy" id="2665159"/>
    <lineage>
        <taxon>Bacteria</taxon>
        <taxon>Pseudomonadati</taxon>
        <taxon>Pseudomonadota</taxon>
        <taxon>Alphaproteobacteria</taxon>
        <taxon>Hyphomicrobiales</taxon>
        <taxon>Hyphomicrobiaceae</taxon>
        <taxon>Hyphomicrobium</taxon>
    </lineage>
</organism>
<gene>
    <name evidence="2" type="ORF">GIW81_18205</name>
</gene>
<keyword evidence="1" id="KW-1133">Transmembrane helix</keyword>
<dbReference type="RefSeq" id="WP_154740716.1">
    <property type="nucleotide sequence ID" value="NZ_WMBQ01000002.1"/>
</dbReference>
<name>A0A6I3KRK7_9HYPH</name>
<reference evidence="2 3" key="1">
    <citation type="submission" date="2019-11" db="EMBL/GenBank/DDBJ databases">
        <title>Identification of a novel strain.</title>
        <authorList>
            <person name="Xu Q."/>
            <person name="Wang G."/>
        </authorList>
    </citation>
    <scope>NUCLEOTIDE SEQUENCE [LARGE SCALE GENOMIC DNA]</scope>
    <source>
        <strain evidence="3">xq</strain>
    </source>
</reference>
<keyword evidence="1" id="KW-0472">Membrane</keyword>